<comment type="caution">
    <text evidence="6">The sequence shown here is derived from an EMBL/GenBank/DDBJ whole genome shotgun (WGS) entry which is preliminary data.</text>
</comment>
<dbReference type="AlphaFoldDB" id="A0A3D5QCD2"/>
<feature type="non-terminal residue" evidence="6">
    <location>
        <position position="1"/>
    </location>
</feature>
<dbReference type="GO" id="GO:0006631">
    <property type="term" value="P:fatty acid metabolic process"/>
    <property type="evidence" value="ECO:0007669"/>
    <property type="project" value="UniProtKB-KW"/>
</dbReference>
<dbReference type="InterPro" id="IPR025110">
    <property type="entry name" value="AMP-bd_C"/>
</dbReference>
<evidence type="ECO:0000313" key="6">
    <source>
        <dbReference type="EMBL" id="HCW93403.1"/>
    </source>
</evidence>
<sequence length="105" mass="11947">GENIYSSQIEEAINECDLVSDCAVVGVYDEKRGNSIAAYVVGKDENISLGELKDFIKNHPMIPVYKRPRYYRIIGELPMTATGKKQHYKLREQAKDDLDKGLLLR</sequence>
<evidence type="ECO:0000256" key="3">
    <source>
        <dbReference type="ARBA" id="ARBA00022832"/>
    </source>
</evidence>
<accession>A0A3D5QCD2</accession>
<evidence type="ECO:0000256" key="4">
    <source>
        <dbReference type="ARBA" id="ARBA00023098"/>
    </source>
</evidence>
<keyword evidence="2" id="KW-0436">Ligase</keyword>
<dbReference type="GO" id="GO:0016874">
    <property type="term" value="F:ligase activity"/>
    <property type="evidence" value="ECO:0007669"/>
    <property type="project" value="UniProtKB-KW"/>
</dbReference>
<protein>
    <submittedName>
        <fullName evidence="6">AMP-dependent synthetase</fullName>
    </submittedName>
</protein>
<dbReference type="PANTHER" id="PTHR43859">
    <property type="entry name" value="ACYL-ACTIVATING ENZYME"/>
    <property type="match status" value="1"/>
</dbReference>
<reference evidence="6 7" key="1">
    <citation type="journal article" date="2018" name="Nat. Biotechnol.">
        <title>A standardized bacterial taxonomy based on genome phylogeny substantially revises the tree of life.</title>
        <authorList>
            <person name="Parks D.H."/>
            <person name="Chuvochina M."/>
            <person name="Waite D.W."/>
            <person name="Rinke C."/>
            <person name="Skarshewski A."/>
            <person name="Chaumeil P.A."/>
            <person name="Hugenholtz P."/>
        </authorList>
    </citation>
    <scope>NUCLEOTIDE SEQUENCE [LARGE SCALE GENOMIC DNA]</scope>
    <source>
        <strain evidence="6">UBA8672</strain>
    </source>
</reference>
<dbReference type="PANTHER" id="PTHR43859:SF4">
    <property type="entry name" value="BUTANOATE--COA LIGASE AAE1-RELATED"/>
    <property type="match status" value="1"/>
</dbReference>
<name>A0A3D5QCD2_FLESI</name>
<dbReference type="Pfam" id="PF13193">
    <property type="entry name" value="AMP-binding_C"/>
    <property type="match status" value="1"/>
</dbReference>
<dbReference type="Proteomes" id="UP000262325">
    <property type="component" value="Unassembled WGS sequence"/>
</dbReference>
<evidence type="ECO:0000256" key="2">
    <source>
        <dbReference type="ARBA" id="ARBA00022598"/>
    </source>
</evidence>
<evidence type="ECO:0000256" key="1">
    <source>
        <dbReference type="ARBA" id="ARBA00006432"/>
    </source>
</evidence>
<dbReference type="EMBL" id="DPPF01000141">
    <property type="protein sequence ID" value="HCW93403.1"/>
    <property type="molecule type" value="Genomic_DNA"/>
</dbReference>
<dbReference type="InterPro" id="IPR045851">
    <property type="entry name" value="AMP-bd_C_sf"/>
</dbReference>
<dbReference type="Gene3D" id="3.30.300.30">
    <property type="match status" value="1"/>
</dbReference>
<organism evidence="6 7">
    <name type="scientific">Flexistipes sinusarabici</name>
    <dbReference type="NCBI Taxonomy" id="2352"/>
    <lineage>
        <taxon>Bacteria</taxon>
        <taxon>Pseudomonadati</taxon>
        <taxon>Deferribacterota</taxon>
        <taxon>Deferribacteres</taxon>
        <taxon>Deferribacterales</taxon>
        <taxon>Flexistipitaceae</taxon>
        <taxon>Flexistipes</taxon>
    </lineage>
</organism>
<dbReference type="SUPFAM" id="SSF56801">
    <property type="entry name" value="Acetyl-CoA synthetase-like"/>
    <property type="match status" value="1"/>
</dbReference>
<comment type="similarity">
    <text evidence="1">Belongs to the ATP-dependent AMP-binding enzyme family.</text>
</comment>
<evidence type="ECO:0000313" key="7">
    <source>
        <dbReference type="Proteomes" id="UP000262325"/>
    </source>
</evidence>
<proteinExistence type="inferred from homology"/>
<gene>
    <name evidence="6" type="ORF">DHM44_06955</name>
</gene>
<evidence type="ECO:0000259" key="5">
    <source>
        <dbReference type="Pfam" id="PF13193"/>
    </source>
</evidence>
<keyword evidence="3" id="KW-0276">Fatty acid metabolism</keyword>
<keyword evidence="4" id="KW-0443">Lipid metabolism</keyword>
<feature type="domain" description="AMP-binding enzyme C-terminal" evidence="5">
    <location>
        <begin position="8"/>
        <end position="84"/>
    </location>
</feature>